<keyword evidence="4 5" id="KW-0472">Membrane</keyword>
<keyword evidence="8" id="KW-1185">Reference proteome</keyword>
<dbReference type="EMBL" id="JASCZI010061399">
    <property type="protein sequence ID" value="MED6138620.1"/>
    <property type="molecule type" value="Genomic_DNA"/>
</dbReference>
<organism evidence="7 8">
    <name type="scientific">Stylosanthes scabra</name>
    <dbReference type="NCBI Taxonomy" id="79078"/>
    <lineage>
        <taxon>Eukaryota</taxon>
        <taxon>Viridiplantae</taxon>
        <taxon>Streptophyta</taxon>
        <taxon>Embryophyta</taxon>
        <taxon>Tracheophyta</taxon>
        <taxon>Spermatophyta</taxon>
        <taxon>Magnoliopsida</taxon>
        <taxon>eudicotyledons</taxon>
        <taxon>Gunneridae</taxon>
        <taxon>Pentapetalae</taxon>
        <taxon>rosids</taxon>
        <taxon>fabids</taxon>
        <taxon>Fabales</taxon>
        <taxon>Fabaceae</taxon>
        <taxon>Papilionoideae</taxon>
        <taxon>50 kb inversion clade</taxon>
        <taxon>dalbergioids sensu lato</taxon>
        <taxon>Dalbergieae</taxon>
        <taxon>Pterocarpus clade</taxon>
        <taxon>Stylosanthes</taxon>
    </lineage>
</organism>
<reference evidence="7 8" key="1">
    <citation type="journal article" date="2023" name="Plants (Basel)">
        <title>Bridging the Gap: Combining Genomics and Transcriptomics Approaches to Understand Stylosanthes scabra, an Orphan Legume from the Brazilian Caatinga.</title>
        <authorList>
            <person name="Ferreira-Neto J.R.C."/>
            <person name="da Silva M.D."/>
            <person name="Binneck E."/>
            <person name="de Melo N.F."/>
            <person name="da Silva R.H."/>
            <person name="de Melo A.L.T.M."/>
            <person name="Pandolfi V."/>
            <person name="Bustamante F.O."/>
            <person name="Brasileiro-Vidal A.C."/>
            <person name="Benko-Iseppon A.M."/>
        </authorList>
    </citation>
    <scope>NUCLEOTIDE SEQUENCE [LARGE SCALE GENOMIC DNA]</scope>
    <source>
        <tissue evidence="7">Leaves</tissue>
    </source>
</reference>
<proteinExistence type="predicted"/>
<name>A0ABU6SRF3_9FABA</name>
<evidence type="ECO:0000256" key="2">
    <source>
        <dbReference type="ARBA" id="ARBA00022692"/>
    </source>
</evidence>
<evidence type="ECO:0000256" key="3">
    <source>
        <dbReference type="ARBA" id="ARBA00022989"/>
    </source>
</evidence>
<sequence>MVLNELRLGVIMYEYAPKKELLGCLIRFISHSVISGFTTSSTMIIGLSQAKYFLGYNIVNSSKIIPLVKSIVAGADKLLTPCVAVIHSRKIKEAAKIFKSWRSPHCGSSGNYLCENISSIINFFGEKLKDVTNFWPCNALVIFILKHLSLLFSAYPTTGSFQGQLSTMKVVPNLEYLGLFLCGLAAIVISAVIGLVRIPPF</sequence>
<evidence type="ECO:0000259" key="6">
    <source>
        <dbReference type="Pfam" id="PF00916"/>
    </source>
</evidence>
<keyword evidence="2 5" id="KW-0812">Transmembrane</keyword>
<evidence type="ECO:0000313" key="8">
    <source>
        <dbReference type="Proteomes" id="UP001341840"/>
    </source>
</evidence>
<dbReference type="Pfam" id="PF00916">
    <property type="entry name" value="Sulfate_transp"/>
    <property type="match status" value="1"/>
</dbReference>
<evidence type="ECO:0000256" key="5">
    <source>
        <dbReference type="SAM" id="Phobius"/>
    </source>
</evidence>
<dbReference type="Proteomes" id="UP001341840">
    <property type="component" value="Unassembled WGS sequence"/>
</dbReference>
<comment type="subcellular location">
    <subcellularLocation>
        <location evidence="1">Membrane</location>
        <topology evidence="1">Multi-pass membrane protein</topology>
    </subcellularLocation>
</comment>
<comment type="caution">
    <text evidence="7">The sequence shown here is derived from an EMBL/GenBank/DDBJ whole genome shotgun (WGS) entry which is preliminary data.</text>
</comment>
<feature type="domain" description="SLC26A/SulP transporter" evidence="6">
    <location>
        <begin position="22"/>
        <end position="86"/>
    </location>
</feature>
<evidence type="ECO:0000256" key="1">
    <source>
        <dbReference type="ARBA" id="ARBA00004141"/>
    </source>
</evidence>
<feature type="transmembrane region" description="Helical" evidence="5">
    <location>
        <begin position="176"/>
        <end position="196"/>
    </location>
</feature>
<dbReference type="InterPro" id="IPR011547">
    <property type="entry name" value="SLC26A/SulP_dom"/>
</dbReference>
<gene>
    <name evidence="7" type="ORF">PIB30_075993</name>
</gene>
<accession>A0ABU6SRF3</accession>
<evidence type="ECO:0000256" key="4">
    <source>
        <dbReference type="ARBA" id="ARBA00023136"/>
    </source>
</evidence>
<feature type="transmembrane region" description="Helical" evidence="5">
    <location>
        <begin position="137"/>
        <end position="156"/>
    </location>
</feature>
<evidence type="ECO:0000313" key="7">
    <source>
        <dbReference type="EMBL" id="MED6138620.1"/>
    </source>
</evidence>
<protein>
    <recommendedName>
        <fullName evidence="6">SLC26A/SulP transporter domain-containing protein</fullName>
    </recommendedName>
</protein>
<keyword evidence="3 5" id="KW-1133">Transmembrane helix</keyword>